<evidence type="ECO:0000313" key="2">
    <source>
        <dbReference type="Proteomes" id="UP000306416"/>
    </source>
</evidence>
<dbReference type="RefSeq" id="WP_135871758.1">
    <property type="nucleotide sequence ID" value="NZ_SRSC01000004.1"/>
</dbReference>
<organism evidence="1 2">
    <name type="scientific">Geomonas terrae</name>
    <dbReference type="NCBI Taxonomy" id="2562681"/>
    <lineage>
        <taxon>Bacteria</taxon>
        <taxon>Pseudomonadati</taxon>
        <taxon>Thermodesulfobacteriota</taxon>
        <taxon>Desulfuromonadia</taxon>
        <taxon>Geobacterales</taxon>
        <taxon>Geobacteraceae</taxon>
        <taxon>Geomonas</taxon>
    </lineage>
</organism>
<reference evidence="1 2" key="1">
    <citation type="submission" date="2019-04" db="EMBL/GenBank/DDBJ databases">
        <title>Geobacter oryzae sp. nov., ferric-reducing bacteria isolated from paddy soil.</title>
        <authorList>
            <person name="Xu Z."/>
            <person name="Masuda Y."/>
            <person name="Itoh H."/>
            <person name="Senoo K."/>
        </authorList>
    </citation>
    <scope>NUCLEOTIDE SEQUENCE [LARGE SCALE GENOMIC DNA]</scope>
    <source>
        <strain evidence="1 2">Red111</strain>
    </source>
</reference>
<protein>
    <submittedName>
        <fullName evidence="1">Uncharacterized protein</fullName>
    </submittedName>
</protein>
<dbReference type="Proteomes" id="UP000306416">
    <property type="component" value="Unassembled WGS sequence"/>
</dbReference>
<sequence length="626" mass="71030">MMGNLFSLTNNNASFADVRRIFVSFRDEHGALFLPLLQAGDTVFGEVCGSVPEGVQHVTAHCSGFDGGEVLEEVRAFFGRLETEFGILFRGFANNFTECSVVPVGRFIVGLSAAIDDLQRCGATVEVFFPERYRLAKRTSSYYLAEHESQGVLFYRREAYFSPYLQEVCRRRGVTVRFLRNDRLSVLWLTDLARTWFVLAARIAAALTMSMRPEKPGLAEADRAGAGFDLLALTRTPSQTETITPFLKNSGFSVAVGLGESFLARGKNWSMAQRLNDDKFRVYPLASTGRRSMAWRYLRRGLQLLRKRSLPRLEVAGIALNMNQAVREMLVMLPDLEIYQQNVESWLRSMGRPELPLLLSLEQKSPHAFADAHTAQKLGLHCFHIMQCDQHAVPLPYPVFGDFFLVDSRSNLDRFRKVWPECSDQVRYVGTFKAVVPKPDPALLAAAGEEPVWCFFTSDVEVEENLQIIRILSHLRESRQLRFVVKLHPRDNLYRYRLFPDLTFISDGELARDALFSRFSHAITFPSGVVLDLIFREKPFLLIDVGKFSAKRDDVYMDRRYRGVISDLNDMVPLLNDSELLQADFVIYRDRFLEANRIVTGGATLRQALISLLAECGLPITVRGDA</sequence>
<proteinExistence type="predicted"/>
<comment type="caution">
    <text evidence="1">The sequence shown here is derived from an EMBL/GenBank/DDBJ whole genome shotgun (WGS) entry which is preliminary data.</text>
</comment>
<name>A0A4S1CC68_9BACT</name>
<keyword evidence="2" id="KW-1185">Reference proteome</keyword>
<accession>A0A4S1CC68</accession>
<evidence type="ECO:0000313" key="1">
    <source>
        <dbReference type="EMBL" id="TGU70590.1"/>
    </source>
</evidence>
<gene>
    <name evidence="1" type="ORF">E4633_16435</name>
</gene>
<dbReference type="AlphaFoldDB" id="A0A4S1CC68"/>
<dbReference type="EMBL" id="SRSC01000004">
    <property type="protein sequence ID" value="TGU70590.1"/>
    <property type="molecule type" value="Genomic_DNA"/>
</dbReference>